<feature type="transmembrane region" description="Helical" evidence="5">
    <location>
        <begin position="6"/>
        <end position="24"/>
    </location>
</feature>
<dbReference type="SUPFAM" id="SSF51905">
    <property type="entry name" value="FAD/NAD(P)-binding domain"/>
    <property type="match status" value="1"/>
</dbReference>
<evidence type="ECO:0000259" key="6">
    <source>
        <dbReference type="Pfam" id="PF01494"/>
    </source>
</evidence>
<dbReference type="PANTHER" id="PTHR46720:SF3">
    <property type="entry name" value="FAD-BINDING DOMAIN-CONTAINING PROTEIN-RELATED"/>
    <property type="match status" value="1"/>
</dbReference>
<proteinExistence type="inferred from homology"/>
<feature type="domain" description="FAD-binding" evidence="6">
    <location>
        <begin position="9"/>
        <end position="184"/>
    </location>
</feature>
<dbReference type="PANTHER" id="PTHR46720">
    <property type="entry name" value="HYDROXYLASE, PUTATIVE (AFU_ORTHOLOGUE AFUA_3G01460)-RELATED"/>
    <property type="match status" value="1"/>
</dbReference>
<evidence type="ECO:0000256" key="2">
    <source>
        <dbReference type="ARBA" id="ARBA00022630"/>
    </source>
</evidence>
<dbReference type="HOGENOM" id="CLU_009665_6_3_1"/>
<dbReference type="InterPro" id="IPR051104">
    <property type="entry name" value="FAD_monoxygenase"/>
</dbReference>
<reference evidence="7 8" key="1">
    <citation type="journal article" date="2014" name="BMC Genomics">
        <title>Comparative genomics of the major fungal agents of human and animal Sporotrichosis: Sporothrix schenckii and Sporothrix brasiliensis.</title>
        <authorList>
            <person name="Teixeira M.M."/>
            <person name="de Almeida L.G."/>
            <person name="Kubitschek-Barreira P."/>
            <person name="Alves F.L."/>
            <person name="Kioshima E.S."/>
            <person name="Abadio A.K."/>
            <person name="Fernandes L."/>
            <person name="Derengowski L.S."/>
            <person name="Ferreira K.S."/>
            <person name="Souza R.C."/>
            <person name="Ruiz J.C."/>
            <person name="de Andrade N.C."/>
            <person name="Paes H.C."/>
            <person name="Nicola A.M."/>
            <person name="Albuquerque P."/>
            <person name="Gerber A.L."/>
            <person name="Martins V.P."/>
            <person name="Peconick L.D."/>
            <person name="Neto A.V."/>
            <person name="Chaucanez C.B."/>
            <person name="Silva P.A."/>
            <person name="Cunha O.L."/>
            <person name="de Oliveira F.F."/>
            <person name="dos Santos T.C."/>
            <person name="Barros A.L."/>
            <person name="Soares M.A."/>
            <person name="de Oliveira L.M."/>
            <person name="Marini M.M."/>
            <person name="Villalobos-Duno H."/>
            <person name="Cunha M.M."/>
            <person name="de Hoog S."/>
            <person name="da Silveira J.F."/>
            <person name="Henrissat B."/>
            <person name="Nino-Vega G.A."/>
            <person name="Cisalpino P.S."/>
            <person name="Mora-Montes H.M."/>
            <person name="Almeida S.R."/>
            <person name="Stajich J.E."/>
            <person name="Lopes-Bezerra L.M."/>
            <person name="Vasconcelos A.T."/>
            <person name="Felipe M.S."/>
        </authorList>
    </citation>
    <scope>NUCLEOTIDE SEQUENCE [LARGE SCALE GENOMIC DNA]</scope>
    <source>
        <strain evidence="7 8">5110</strain>
    </source>
</reference>
<dbReference type="Gene3D" id="3.50.50.60">
    <property type="entry name" value="FAD/NAD(P)-binding domain"/>
    <property type="match status" value="1"/>
</dbReference>
<evidence type="ECO:0000256" key="4">
    <source>
        <dbReference type="ARBA" id="ARBA00023002"/>
    </source>
</evidence>
<comment type="similarity">
    <text evidence="1">Belongs to the paxM FAD-dependent monooxygenase family.</text>
</comment>
<feature type="domain" description="FAD-binding" evidence="6">
    <location>
        <begin position="296"/>
        <end position="372"/>
    </location>
</feature>
<dbReference type="InterPro" id="IPR002938">
    <property type="entry name" value="FAD-bd"/>
</dbReference>
<keyword evidence="5" id="KW-0472">Membrane</keyword>
<organism evidence="7 8">
    <name type="scientific">Sporothrix brasiliensis 5110</name>
    <dbReference type="NCBI Taxonomy" id="1398154"/>
    <lineage>
        <taxon>Eukaryota</taxon>
        <taxon>Fungi</taxon>
        <taxon>Dikarya</taxon>
        <taxon>Ascomycota</taxon>
        <taxon>Pezizomycotina</taxon>
        <taxon>Sordariomycetes</taxon>
        <taxon>Sordariomycetidae</taxon>
        <taxon>Ophiostomatales</taxon>
        <taxon>Ophiostomataceae</taxon>
        <taxon>Sporothrix</taxon>
    </lineage>
</organism>
<keyword evidence="3" id="KW-0274">FAD</keyword>
<keyword evidence="8" id="KW-1185">Reference proteome</keyword>
<dbReference type="PRINTS" id="PR00420">
    <property type="entry name" value="RNGMNOXGNASE"/>
</dbReference>
<dbReference type="GeneID" id="63676035"/>
<gene>
    <name evidence="7" type="ORF">SPBR_02811</name>
</gene>
<dbReference type="EMBL" id="AWTV01000006">
    <property type="protein sequence ID" value="KIH92030.1"/>
    <property type="molecule type" value="Genomic_DNA"/>
</dbReference>
<keyword evidence="2" id="KW-0285">Flavoprotein</keyword>
<dbReference type="GO" id="GO:0044550">
    <property type="term" value="P:secondary metabolite biosynthetic process"/>
    <property type="evidence" value="ECO:0007669"/>
    <property type="project" value="TreeGrafter"/>
</dbReference>
<evidence type="ECO:0000256" key="5">
    <source>
        <dbReference type="SAM" id="Phobius"/>
    </source>
</evidence>
<evidence type="ECO:0000256" key="3">
    <source>
        <dbReference type="ARBA" id="ARBA00022827"/>
    </source>
</evidence>
<evidence type="ECO:0000313" key="7">
    <source>
        <dbReference type="EMBL" id="KIH92030.1"/>
    </source>
</evidence>
<protein>
    <submittedName>
        <fullName evidence="7">Salicylate hydroxylase</fullName>
    </submittedName>
</protein>
<comment type="caution">
    <text evidence="7">The sequence shown here is derived from an EMBL/GenBank/DDBJ whole genome shotgun (WGS) entry which is preliminary data.</text>
</comment>
<keyword evidence="5" id="KW-0812">Transmembrane</keyword>
<evidence type="ECO:0000313" key="8">
    <source>
        <dbReference type="Proteomes" id="UP000031575"/>
    </source>
</evidence>
<dbReference type="AlphaFoldDB" id="A0A0C2IZ80"/>
<dbReference type="FunFam" id="3.50.50.60:FF:000153">
    <property type="entry name" value="Salicylate hydroxylase, putative"/>
    <property type="match status" value="1"/>
</dbReference>
<keyword evidence="5" id="KW-1133">Transmembrane helix</keyword>
<dbReference type="GO" id="GO:0071949">
    <property type="term" value="F:FAD binding"/>
    <property type="evidence" value="ECO:0007669"/>
    <property type="project" value="InterPro"/>
</dbReference>
<evidence type="ECO:0000256" key="1">
    <source>
        <dbReference type="ARBA" id="ARBA00007992"/>
    </source>
</evidence>
<dbReference type="VEuPathDB" id="FungiDB:SPBR_02811"/>
<name>A0A0C2IZ80_9PEZI</name>
<dbReference type="Proteomes" id="UP000031575">
    <property type="component" value="Unassembled WGS sequence"/>
</dbReference>
<dbReference type="Pfam" id="PF01494">
    <property type="entry name" value="FAD_binding_3"/>
    <property type="match status" value="2"/>
</dbReference>
<sequence>MSAKPFHLAIVGGGITGLVLAIALHKRGIHVTIYEQAAAFGEIGAGVGLHSNAVRAMKICDEAISAGFQRVVTGNTWPSKKDQWFEVLDGMSEAPASASELLRPLFTIIGPDGGHGACHRARFLEEMVPLLPEGSARFGKRLLWIDDPSDTSKPVTLFFEDGTSAQADAVLGCDGIKSRVRAHLVDKNDPEAALPTYSHKFVYRGLIPIADAVAALGEERAANSMLWFGAERHTLTFPVNHGETLNLVAFVTTNDPWPAKGAHHLTLPATREDALRDFAGFGPNVLKLLHLTAPKLERWGLFDLAERPLPQFYRGRVCLVGDAAHASTPHHGAGAAMCIEDAAVLAELLGDASVRDTTGLQAAFAAFDANRRGRCQWLVTSSRRQADLYELRALGRDYEAIAAEIRTRQAYIWNIDLDAAIVKSRKDLAQRLALGLPAAAAPDPTVPFPPDINFHLKDVEA</sequence>
<dbReference type="InterPro" id="IPR036188">
    <property type="entry name" value="FAD/NAD-bd_sf"/>
</dbReference>
<dbReference type="GO" id="GO:0016491">
    <property type="term" value="F:oxidoreductase activity"/>
    <property type="evidence" value="ECO:0007669"/>
    <property type="project" value="UniProtKB-KW"/>
</dbReference>
<accession>A0A0C2IZ80</accession>
<dbReference type="OrthoDB" id="417877at2759"/>
<dbReference type="RefSeq" id="XP_040620040.1">
    <property type="nucleotide sequence ID" value="XM_040761114.1"/>
</dbReference>
<keyword evidence="4" id="KW-0560">Oxidoreductase</keyword>
<dbReference type="SUPFAM" id="SSF54373">
    <property type="entry name" value="FAD-linked reductases, C-terminal domain"/>
    <property type="match status" value="1"/>
</dbReference>